<reference evidence="2 3" key="1">
    <citation type="submission" date="2017-05" db="EMBL/GenBank/DDBJ databases">
        <authorList>
            <person name="Song R."/>
            <person name="Chenine A.L."/>
            <person name="Ruprecht R.M."/>
        </authorList>
    </citation>
    <scope>NUCLEOTIDE SEQUENCE [LARGE SCALE GENOMIC DNA]</scope>
    <source>
        <strain evidence="2 3">CECT 8489</strain>
    </source>
</reference>
<dbReference type="Pfam" id="PF04940">
    <property type="entry name" value="BLUF"/>
    <property type="match status" value="1"/>
</dbReference>
<keyword evidence="3" id="KW-1185">Reference proteome</keyword>
<dbReference type="SUPFAM" id="SSF54975">
    <property type="entry name" value="Acylphosphatase/BLUF domain-like"/>
    <property type="match status" value="1"/>
</dbReference>
<dbReference type="GO" id="GO:0009882">
    <property type="term" value="F:blue light photoreceptor activity"/>
    <property type="evidence" value="ECO:0007669"/>
    <property type="project" value="InterPro"/>
</dbReference>
<dbReference type="InterPro" id="IPR007024">
    <property type="entry name" value="BLUF_domain"/>
</dbReference>
<evidence type="ECO:0000313" key="2">
    <source>
        <dbReference type="EMBL" id="SMX22699.1"/>
    </source>
</evidence>
<dbReference type="RefSeq" id="WP_093972678.1">
    <property type="nucleotide sequence ID" value="NZ_FXXQ01000002.1"/>
</dbReference>
<evidence type="ECO:0000313" key="3">
    <source>
        <dbReference type="Proteomes" id="UP000201838"/>
    </source>
</evidence>
<dbReference type="InterPro" id="IPR036046">
    <property type="entry name" value="Acylphosphatase-like_dom_sf"/>
</dbReference>
<accession>A0A238IW19</accession>
<organism evidence="2 3">
    <name type="scientific">Boseongicola aestuarii</name>
    <dbReference type="NCBI Taxonomy" id="1470561"/>
    <lineage>
        <taxon>Bacteria</taxon>
        <taxon>Pseudomonadati</taxon>
        <taxon>Pseudomonadota</taxon>
        <taxon>Alphaproteobacteria</taxon>
        <taxon>Rhodobacterales</taxon>
        <taxon>Paracoccaceae</taxon>
        <taxon>Boseongicola</taxon>
    </lineage>
</organism>
<dbReference type="OrthoDB" id="196105at2"/>
<protein>
    <submittedName>
        <fullName evidence="2">Blue light- and temperature-regulated antirepressor YcgF</fullName>
    </submittedName>
</protein>
<dbReference type="Gene3D" id="3.30.70.100">
    <property type="match status" value="1"/>
</dbReference>
<dbReference type="PROSITE" id="PS50925">
    <property type="entry name" value="BLUF"/>
    <property type="match status" value="1"/>
</dbReference>
<evidence type="ECO:0000259" key="1">
    <source>
        <dbReference type="PROSITE" id="PS50925"/>
    </source>
</evidence>
<dbReference type="GO" id="GO:0071949">
    <property type="term" value="F:FAD binding"/>
    <property type="evidence" value="ECO:0007669"/>
    <property type="project" value="InterPro"/>
</dbReference>
<proteinExistence type="predicted"/>
<dbReference type="AlphaFoldDB" id="A0A238IW19"/>
<dbReference type="Proteomes" id="UP000201838">
    <property type="component" value="Unassembled WGS sequence"/>
</dbReference>
<dbReference type="EMBL" id="FXXQ01000002">
    <property type="protein sequence ID" value="SMX22699.1"/>
    <property type="molecule type" value="Genomic_DNA"/>
</dbReference>
<sequence>MSDLFQIIYRSRPFGFDETSLAGILLDARRCNTRDAITGALVCRHDIFVQLLEGPEANVRAAFQRIERDDRHVNVVQLVGEAVSERLFGDWAMLHDPAESEIWSEAEMADGAAERATPEEVRAMFAALRVAQGEGRMDA</sequence>
<gene>
    <name evidence="2" type="primary">ycgF</name>
    <name evidence="2" type="ORF">BOA8489_00797</name>
</gene>
<name>A0A238IW19_9RHOB</name>
<dbReference type="SMART" id="SM01034">
    <property type="entry name" value="BLUF"/>
    <property type="match status" value="1"/>
</dbReference>
<feature type="domain" description="BLUF" evidence="1">
    <location>
        <begin position="4"/>
        <end position="94"/>
    </location>
</feature>